<evidence type="ECO:0000256" key="2">
    <source>
        <dbReference type="ARBA" id="ARBA00009190"/>
    </source>
</evidence>
<comment type="similarity">
    <text evidence="2 6">Belongs to the GDT1 family.</text>
</comment>
<evidence type="ECO:0000256" key="1">
    <source>
        <dbReference type="ARBA" id="ARBA00004141"/>
    </source>
</evidence>
<comment type="caution">
    <text evidence="7">The sequence shown here is derived from an EMBL/GenBank/DDBJ whole genome shotgun (WGS) entry which is preliminary data.</text>
</comment>
<dbReference type="RefSeq" id="WP_119760747.1">
    <property type="nucleotide sequence ID" value="NZ_QYUM01000002.1"/>
</dbReference>
<dbReference type="Proteomes" id="UP000286100">
    <property type="component" value="Unassembled WGS sequence"/>
</dbReference>
<protein>
    <recommendedName>
        <fullName evidence="6">GDT1 family protein</fullName>
    </recommendedName>
</protein>
<dbReference type="OrthoDB" id="7585760at2"/>
<evidence type="ECO:0000256" key="6">
    <source>
        <dbReference type="RuleBase" id="RU365102"/>
    </source>
</evidence>
<keyword evidence="5 6" id="KW-0472">Membrane</keyword>
<feature type="transmembrane region" description="Helical" evidence="6">
    <location>
        <begin position="97"/>
        <end position="114"/>
    </location>
</feature>
<dbReference type="Pfam" id="PF01169">
    <property type="entry name" value="GDT1"/>
    <property type="match status" value="2"/>
</dbReference>
<organism evidence="7 8">
    <name type="scientific">Sphingomonas cavernae</name>
    <dbReference type="NCBI Taxonomy" id="2320861"/>
    <lineage>
        <taxon>Bacteria</taxon>
        <taxon>Pseudomonadati</taxon>
        <taxon>Pseudomonadota</taxon>
        <taxon>Alphaproteobacteria</taxon>
        <taxon>Sphingomonadales</taxon>
        <taxon>Sphingomonadaceae</taxon>
        <taxon>Sphingomonas</taxon>
    </lineage>
</organism>
<dbReference type="GO" id="GO:0046873">
    <property type="term" value="F:metal ion transmembrane transporter activity"/>
    <property type="evidence" value="ECO:0007669"/>
    <property type="project" value="InterPro"/>
</dbReference>
<evidence type="ECO:0000256" key="3">
    <source>
        <dbReference type="ARBA" id="ARBA00022692"/>
    </source>
</evidence>
<keyword evidence="3 6" id="KW-0812">Transmembrane</keyword>
<keyword evidence="8" id="KW-1185">Reference proteome</keyword>
<evidence type="ECO:0000313" key="7">
    <source>
        <dbReference type="EMBL" id="RJF94075.1"/>
    </source>
</evidence>
<dbReference type="GO" id="GO:0016020">
    <property type="term" value="C:membrane"/>
    <property type="evidence" value="ECO:0007669"/>
    <property type="project" value="UniProtKB-SubCell"/>
</dbReference>
<dbReference type="InterPro" id="IPR001727">
    <property type="entry name" value="GDT1-like"/>
</dbReference>
<feature type="transmembrane region" description="Helical" evidence="6">
    <location>
        <begin position="34"/>
        <end position="60"/>
    </location>
</feature>
<evidence type="ECO:0000313" key="8">
    <source>
        <dbReference type="Proteomes" id="UP000286100"/>
    </source>
</evidence>
<dbReference type="PANTHER" id="PTHR12608:SF1">
    <property type="entry name" value="TRANSMEMBRANE PROTEIN 165"/>
    <property type="match status" value="1"/>
</dbReference>
<evidence type="ECO:0000256" key="5">
    <source>
        <dbReference type="ARBA" id="ARBA00023136"/>
    </source>
</evidence>
<accession>A0A418WS73</accession>
<proteinExistence type="inferred from homology"/>
<dbReference type="AlphaFoldDB" id="A0A418WS73"/>
<keyword evidence="4 6" id="KW-1133">Transmembrane helix</keyword>
<evidence type="ECO:0000256" key="4">
    <source>
        <dbReference type="ARBA" id="ARBA00022989"/>
    </source>
</evidence>
<feature type="transmembrane region" description="Helical" evidence="6">
    <location>
        <begin position="168"/>
        <end position="186"/>
    </location>
</feature>
<dbReference type="EMBL" id="QYUM01000002">
    <property type="protein sequence ID" value="RJF94075.1"/>
    <property type="molecule type" value="Genomic_DNA"/>
</dbReference>
<comment type="subcellular location">
    <subcellularLocation>
        <location evidence="1 6">Membrane</location>
        <topology evidence="1 6">Multi-pass membrane protein</topology>
    </subcellularLocation>
</comment>
<name>A0A418WS73_9SPHN</name>
<reference evidence="7 8" key="1">
    <citation type="submission" date="2018-09" db="EMBL/GenBank/DDBJ databases">
        <authorList>
            <person name="Zhu H."/>
        </authorList>
    </citation>
    <scope>NUCLEOTIDE SEQUENCE [LARGE SCALE GENOMIC DNA]</scope>
    <source>
        <strain evidence="7 8">K2R01-6</strain>
    </source>
</reference>
<dbReference type="PANTHER" id="PTHR12608">
    <property type="entry name" value="TRANSMEMBRANE PROTEIN HTP-1 RELATED"/>
    <property type="match status" value="1"/>
</dbReference>
<feature type="transmembrane region" description="Helical" evidence="6">
    <location>
        <begin position="67"/>
        <end position="85"/>
    </location>
</feature>
<feature type="transmembrane region" description="Helical" evidence="6">
    <location>
        <begin position="135"/>
        <end position="156"/>
    </location>
</feature>
<sequence length="187" mass="19539">MDAFFPAFMAALLAEIGDKTQLLALALALHFRRIAPVLLGIALAALANSALAALAGVLLAPMLTHEAAVLMLALALFFAGGGAMIKQSSPEPVQTSRLGPVLVSFLAFFVLELGDKTQFLTFAIALRSGSFWLTMAGATAGVLLISAAVVITGRAWERLPVTSVRRAIGVLFALLGLWAAVLALRLI</sequence>
<gene>
    <name evidence="7" type="ORF">D3876_07390</name>
</gene>